<dbReference type="EMBL" id="HG723346">
    <property type="protein sequence ID" value="CDJ65934.1"/>
    <property type="molecule type" value="Genomic_DNA"/>
</dbReference>
<evidence type="ECO:0000313" key="3">
    <source>
        <dbReference type="EMBL" id="CDJ65934.1"/>
    </source>
</evidence>
<accession>U6MTY2</accession>
<evidence type="ECO:0000256" key="1">
    <source>
        <dbReference type="SAM" id="Phobius"/>
    </source>
</evidence>
<reference evidence="3" key="1">
    <citation type="submission" date="2013-10" db="EMBL/GenBank/DDBJ databases">
        <title>Genomic analysis of the causative agents of coccidiosis in chickens.</title>
        <authorList>
            <person name="Reid A.J."/>
            <person name="Blake D."/>
            <person name="Billington K."/>
            <person name="Browne H."/>
            <person name="Dunn M."/>
            <person name="Hung S."/>
            <person name="Kawahara F."/>
            <person name="Miranda-Saavedra D."/>
            <person name="Mourier T."/>
            <person name="Nagra H."/>
            <person name="Otto T.D."/>
            <person name="Rawlings N."/>
            <person name="Sanchez A."/>
            <person name="Sanders M."/>
            <person name="Subramaniam C."/>
            <person name="Tay Y."/>
            <person name="Dear P."/>
            <person name="Doerig C."/>
            <person name="Gruber A."/>
            <person name="Parkinson J."/>
            <person name="Shirley M."/>
            <person name="Wan K.L."/>
            <person name="Berriman M."/>
            <person name="Tomley F."/>
            <person name="Pain A."/>
        </authorList>
    </citation>
    <scope>NUCLEOTIDE SEQUENCE [LARGE SCALE GENOMIC DNA]</scope>
    <source>
        <strain evidence="3">Houghton</strain>
    </source>
</reference>
<reference evidence="3" key="2">
    <citation type="submission" date="2013-10" db="EMBL/GenBank/DDBJ databases">
        <authorList>
            <person name="Aslett M."/>
        </authorList>
    </citation>
    <scope>NUCLEOTIDE SEQUENCE [LARGE SCALE GENOMIC DNA]</scope>
    <source>
        <strain evidence="3">Houghton</strain>
    </source>
</reference>
<keyword evidence="1" id="KW-0812">Transmembrane</keyword>
<feature type="chain" id="PRO_5004676871" evidence="2">
    <location>
        <begin position="20"/>
        <end position="124"/>
    </location>
</feature>
<dbReference type="RefSeq" id="XP_013434401.1">
    <property type="nucleotide sequence ID" value="XM_013578947.1"/>
</dbReference>
<evidence type="ECO:0000313" key="4">
    <source>
        <dbReference type="Proteomes" id="UP000030754"/>
    </source>
</evidence>
<feature type="signal peptide" evidence="2">
    <location>
        <begin position="1"/>
        <end position="19"/>
    </location>
</feature>
<sequence length="124" mass="13357">MSRFMLFGALLAAFEPFSAVESAQYGADFAAADADTVLRELPSVQVSDARLRGKAAADLTRALLGLSLVTALMAVVFLVLHCYKTLRLNSNLGTAVRRLAEDDEPQCSVSTGFTPAMPNVYRSR</sequence>
<protein>
    <submittedName>
        <fullName evidence="3">Uncharacterized protein</fullName>
    </submittedName>
</protein>
<proteinExistence type="predicted"/>
<gene>
    <name evidence="3" type="ORF">ENH_00012080</name>
</gene>
<dbReference type="GeneID" id="25471393"/>
<dbReference type="VEuPathDB" id="ToxoDB:ENH_00012080"/>
<organism evidence="3 4">
    <name type="scientific">Eimeria necatrix</name>
    <dbReference type="NCBI Taxonomy" id="51315"/>
    <lineage>
        <taxon>Eukaryota</taxon>
        <taxon>Sar</taxon>
        <taxon>Alveolata</taxon>
        <taxon>Apicomplexa</taxon>
        <taxon>Conoidasida</taxon>
        <taxon>Coccidia</taxon>
        <taxon>Eucoccidiorida</taxon>
        <taxon>Eimeriorina</taxon>
        <taxon>Eimeriidae</taxon>
        <taxon>Eimeria</taxon>
    </lineage>
</organism>
<dbReference type="Proteomes" id="UP000030754">
    <property type="component" value="Unassembled WGS sequence"/>
</dbReference>
<keyword evidence="1" id="KW-1133">Transmembrane helix</keyword>
<dbReference type="AlphaFoldDB" id="U6MTY2"/>
<evidence type="ECO:0000256" key="2">
    <source>
        <dbReference type="SAM" id="SignalP"/>
    </source>
</evidence>
<keyword evidence="1" id="KW-0472">Membrane</keyword>
<feature type="transmembrane region" description="Helical" evidence="1">
    <location>
        <begin position="62"/>
        <end position="83"/>
    </location>
</feature>
<keyword evidence="4" id="KW-1185">Reference proteome</keyword>
<name>U6MTY2_9EIME</name>
<keyword evidence="2" id="KW-0732">Signal</keyword>